<dbReference type="InterPro" id="IPR002938">
    <property type="entry name" value="FAD-bd"/>
</dbReference>
<dbReference type="Pfam" id="PF01494">
    <property type="entry name" value="FAD_binding_3"/>
    <property type="match status" value="1"/>
</dbReference>
<dbReference type="Pfam" id="PF21274">
    <property type="entry name" value="Rng_hyd_C"/>
    <property type="match status" value="1"/>
</dbReference>
<dbReference type="GO" id="GO:0016709">
    <property type="term" value="F:oxidoreductase activity, acting on paired donors, with incorporation or reduction of molecular oxygen, NAD(P)H as one donor, and incorporation of one atom of oxygen"/>
    <property type="evidence" value="ECO:0007669"/>
    <property type="project" value="UniProtKB-ARBA"/>
</dbReference>
<sequence>MKTETSVLIIGGGLSGLSAALFLAHRNIDCIVIERHETTSIQYKFSGISARSMELYRNVGIEDEIREQRPRQASNNVVMAKNLADENFKIMKIEQNDTTSFSPTRPADCEQDRLEPILKEKAEKLGADIRFNTEATDIKQGTDKVKVVTKNRTTGQSSEIHASYAIAADGINGKTRERLGVIRQGPGILQNWLNVIFDTDALPTINGYHFTASMLEDINGTLVPREGAKRWSMSVQYFPQKGEEPGDYTEKRCKELITRGMGRNVTVNIVDIRLWEAAAFITHSFGSGRVFFIGDAAHVIPPTGGFGGNTGIHDAYNLAWKLEAVIRGTAGAELLYTYEQERKPIAYHTLQQALARLQAWFKDPNNKLPPVEKIIPDNDVVFGYSYQTGCLIPEAGQSDQKVFEDANTPSARPGTRAPHLNLEVNGHNVSTIDLLLDQWVVLIGESGENWEKAIQQSKWAKHVRCYRIGQIEELKDNSNCFSETYGIGMGGAVLIRPDGFIAWRSQQMTEHPTELIQEVFNRLFFVH</sequence>
<dbReference type="InterPro" id="IPR050641">
    <property type="entry name" value="RIFMO-like"/>
</dbReference>
<name>A0A1H3W3Y7_9BACI</name>
<evidence type="ECO:0000256" key="2">
    <source>
        <dbReference type="ARBA" id="ARBA00022630"/>
    </source>
</evidence>
<dbReference type="Gene3D" id="3.50.50.60">
    <property type="entry name" value="FAD/NAD(P)-binding domain"/>
    <property type="match status" value="1"/>
</dbReference>
<dbReference type="Proteomes" id="UP000198584">
    <property type="component" value="Unassembled WGS sequence"/>
</dbReference>
<proteinExistence type="predicted"/>
<evidence type="ECO:0000313" key="5">
    <source>
        <dbReference type="EMBL" id="SDZ80998.1"/>
    </source>
</evidence>
<dbReference type="InterPro" id="IPR036188">
    <property type="entry name" value="FAD/NAD-bd_sf"/>
</dbReference>
<gene>
    <name evidence="5" type="ORF">SAMN05421743_101286</name>
</gene>
<dbReference type="EMBL" id="FNQR01000001">
    <property type="protein sequence ID" value="SDZ80998.1"/>
    <property type="molecule type" value="Genomic_DNA"/>
</dbReference>
<keyword evidence="2" id="KW-0285">Flavoprotein</keyword>
<feature type="domain" description="FAD-binding" evidence="4">
    <location>
        <begin position="4"/>
        <end position="352"/>
    </location>
</feature>
<comment type="cofactor">
    <cofactor evidence="1">
        <name>FAD</name>
        <dbReference type="ChEBI" id="CHEBI:57692"/>
    </cofactor>
</comment>
<dbReference type="Gene3D" id="3.40.30.120">
    <property type="match status" value="1"/>
</dbReference>
<dbReference type="Gene3D" id="3.30.9.10">
    <property type="entry name" value="D-Amino Acid Oxidase, subunit A, domain 2"/>
    <property type="match status" value="1"/>
</dbReference>
<evidence type="ECO:0000313" key="6">
    <source>
        <dbReference type="Proteomes" id="UP000198584"/>
    </source>
</evidence>
<keyword evidence="3" id="KW-0274">FAD</keyword>
<evidence type="ECO:0000259" key="4">
    <source>
        <dbReference type="Pfam" id="PF01494"/>
    </source>
</evidence>
<evidence type="ECO:0000256" key="1">
    <source>
        <dbReference type="ARBA" id="ARBA00001974"/>
    </source>
</evidence>
<dbReference type="GO" id="GO:0071949">
    <property type="term" value="F:FAD binding"/>
    <property type="evidence" value="ECO:0007669"/>
    <property type="project" value="InterPro"/>
</dbReference>
<dbReference type="STRING" id="571932.SAMN05421743_101286"/>
<reference evidence="6" key="1">
    <citation type="submission" date="2016-10" db="EMBL/GenBank/DDBJ databases">
        <authorList>
            <person name="Varghese N."/>
            <person name="Submissions S."/>
        </authorList>
    </citation>
    <scope>NUCLEOTIDE SEQUENCE [LARGE SCALE GENOMIC DNA]</scope>
    <source>
        <strain evidence="6">CCM7597</strain>
    </source>
</reference>
<dbReference type="RefSeq" id="WP_176791278.1">
    <property type="nucleotide sequence ID" value="NZ_FNQR01000001.1"/>
</dbReference>
<dbReference type="PANTHER" id="PTHR43004">
    <property type="entry name" value="TRK SYSTEM POTASSIUM UPTAKE PROTEIN"/>
    <property type="match status" value="1"/>
</dbReference>
<accession>A0A1H3W3Y7</accession>
<keyword evidence="6" id="KW-1185">Reference proteome</keyword>
<dbReference type="AlphaFoldDB" id="A0A1H3W3Y7"/>
<evidence type="ECO:0000256" key="3">
    <source>
        <dbReference type="ARBA" id="ARBA00022827"/>
    </source>
</evidence>
<dbReference type="SUPFAM" id="SSF51905">
    <property type="entry name" value="FAD/NAD(P)-binding domain"/>
    <property type="match status" value="1"/>
</dbReference>
<dbReference type="PANTHER" id="PTHR43004:SF19">
    <property type="entry name" value="BINDING MONOOXYGENASE, PUTATIVE (JCVI)-RELATED"/>
    <property type="match status" value="1"/>
</dbReference>
<dbReference type="PRINTS" id="PR00420">
    <property type="entry name" value="RNGMNOXGNASE"/>
</dbReference>
<organism evidence="5 6">
    <name type="scientific">Thalassobacillus cyri</name>
    <dbReference type="NCBI Taxonomy" id="571932"/>
    <lineage>
        <taxon>Bacteria</taxon>
        <taxon>Bacillati</taxon>
        <taxon>Bacillota</taxon>
        <taxon>Bacilli</taxon>
        <taxon>Bacillales</taxon>
        <taxon>Bacillaceae</taxon>
        <taxon>Thalassobacillus</taxon>
    </lineage>
</organism>
<protein>
    <submittedName>
        <fullName evidence="5">2-polyprenyl-6-methoxyphenol hydroxylase</fullName>
    </submittedName>
</protein>